<sequence length="180" mass="20303">MTDCDEDSDFIESDHDFESEEDDNERDRKKQQEEDNDNDLDELELPSSKEIISQYSSDKDGSYHFSEFTFDGNNIKPVGTNFDREANERTPQRASSNNNANNAGNEQTFHFISTLMLSREALSAGLNSGPAVTFYTQLVLVHVPADDVNFEDVVDHLIDMGEADIAGVRAPRAEKRRCTD</sequence>
<gene>
    <name evidence="2" type="ORF">OLEA9_A088273</name>
</gene>
<dbReference type="Gramene" id="OE9A088273T1">
    <property type="protein sequence ID" value="OE9A088273C1"/>
    <property type="gene ID" value="OE9A088273"/>
</dbReference>
<accession>A0A8S0PVW1</accession>
<name>A0A8S0PVW1_OLEEU</name>
<evidence type="ECO:0000313" key="2">
    <source>
        <dbReference type="EMBL" id="CAA2957725.1"/>
    </source>
</evidence>
<organism evidence="2 3">
    <name type="scientific">Olea europaea subsp. europaea</name>
    <dbReference type="NCBI Taxonomy" id="158383"/>
    <lineage>
        <taxon>Eukaryota</taxon>
        <taxon>Viridiplantae</taxon>
        <taxon>Streptophyta</taxon>
        <taxon>Embryophyta</taxon>
        <taxon>Tracheophyta</taxon>
        <taxon>Spermatophyta</taxon>
        <taxon>Magnoliopsida</taxon>
        <taxon>eudicotyledons</taxon>
        <taxon>Gunneridae</taxon>
        <taxon>Pentapetalae</taxon>
        <taxon>asterids</taxon>
        <taxon>lamiids</taxon>
        <taxon>Lamiales</taxon>
        <taxon>Oleaceae</taxon>
        <taxon>Oleeae</taxon>
        <taxon>Olea</taxon>
    </lineage>
</organism>
<feature type="compositionally biased region" description="Acidic residues" evidence="1">
    <location>
        <begin position="34"/>
        <end position="44"/>
    </location>
</feature>
<feature type="compositionally biased region" description="Acidic residues" evidence="1">
    <location>
        <begin position="1"/>
        <end position="24"/>
    </location>
</feature>
<proteinExistence type="predicted"/>
<dbReference type="EMBL" id="CACTIH010000237">
    <property type="protein sequence ID" value="CAA2957725.1"/>
    <property type="molecule type" value="Genomic_DNA"/>
</dbReference>
<feature type="region of interest" description="Disordered" evidence="1">
    <location>
        <begin position="1"/>
        <end position="51"/>
    </location>
</feature>
<keyword evidence="3" id="KW-1185">Reference proteome</keyword>
<dbReference type="Proteomes" id="UP000594638">
    <property type="component" value="Unassembled WGS sequence"/>
</dbReference>
<comment type="caution">
    <text evidence="2">The sequence shown here is derived from an EMBL/GenBank/DDBJ whole genome shotgun (WGS) entry which is preliminary data.</text>
</comment>
<reference evidence="2 3" key="1">
    <citation type="submission" date="2019-12" db="EMBL/GenBank/DDBJ databases">
        <authorList>
            <person name="Alioto T."/>
            <person name="Alioto T."/>
            <person name="Gomez Garrido J."/>
        </authorList>
    </citation>
    <scope>NUCLEOTIDE SEQUENCE [LARGE SCALE GENOMIC DNA]</scope>
</reference>
<evidence type="ECO:0000256" key="1">
    <source>
        <dbReference type="SAM" id="MobiDB-lite"/>
    </source>
</evidence>
<dbReference type="AlphaFoldDB" id="A0A8S0PVW1"/>
<protein>
    <submittedName>
        <fullName evidence="2">Uncharacterized protein</fullName>
    </submittedName>
</protein>
<evidence type="ECO:0000313" key="3">
    <source>
        <dbReference type="Proteomes" id="UP000594638"/>
    </source>
</evidence>